<protein>
    <submittedName>
        <fullName evidence="5">Molybdate ABC transporter substrate-binding protein</fullName>
    </submittedName>
</protein>
<dbReference type="Gene3D" id="3.40.190.10">
    <property type="entry name" value="Periplasmic binding protein-like II"/>
    <property type="match status" value="2"/>
</dbReference>
<proteinExistence type="inferred from homology"/>
<dbReference type="EMBL" id="CP089983">
    <property type="protein sequence ID" value="WXB09145.1"/>
    <property type="molecule type" value="Genomic_DNA"/>
</dbReference>
<dbReference type="CDD" id="cd13539">
    <property type="entry name" value="PBP2_AvModA"/>
    <property type="match status" value="1"/>
</dbReference>
<dbReference type="PANTHER" id="PTHR30632">
    <property type="entry name" value="MOLYBDATE-BINDING PERIPLASMIC PROTEIN"/>
    <property type="match status" value="1"/>
</dbReference>
<dbReference type="PIRSF" id="PIRSF004846">
    <property type="entry name" value="ModA"/>
    <property type="match status" value="1"/>
</dbReference>
<reference evidence="5" key="1">
    <citation type="submission" date="2021-12" db="EMBL/GenBank/DDBJ databases">
        <title>Discovery of the Pendulisporaceae a myxobacterial family with distinct sporulation behavior and unique specialized metabolism.</title>
        <authorList>
            <person name="Garcia R."/>
            <person name="Popoff A."/>
            <person name="Bader C.D."/>
            <person name="Loehr J."/>
            <person name="Walesch S."/>
            <person name="Walt C."/>
            <person name="Boldt J."/>
            <person name="Bunk B."/>
            <person name="Haeckl F.J.F.P.J."/>
            <person name="Gunesch A.P."/>
            <person name="Birkelbach J."/>
            <person name="Nuebel U."/>
            <person name="Pietschmann T."/>
            <person name="Bach T."/>
            <person name="Mueller R."/>
        </authorList>
    </citation>
    <scope>NUCLEOTIDE SEQUENCE</scope>
    <source>
        <strain evidence="5">MSr11367</strain>
    </source>
</reference>
<accession>A0ABZ2LFI9</accession>
<evidence type="ECO:0000313" key="5">
    <source>
        <dbReference type="EMBL" id="WXB09145.1"/>
    </source>
</evidence>
<feature type="region of interest" description="Disordered" evidence="4">
    <location>
        <begin position="31"/>
        <end position="56"/>
    </location>
</feature>
<dbReference type="PANTHER" id="PTHR30632:SF14">
    <property type="entry name" value="TUNGSTATE_MOLYBDATE_CHROMATE-BINDING PROTEIN MODA"/>
    <property type="match status" value="1"/>
</dbReference>
<dbReference type="PROSITE" id="PS51257">
    <property type="entry name" value="PROKAR_LIPOPROTEIN"/>
    <property type="match status" value="1"/>
</dbReference>
<evidence type="ECO:0000313" key="6">
    <source>
        <dbReference type="Proteomes" id="UP001374803"/>
    </source>
</evidence>
<gene>
    <name evidence="5" type="primary">modA</name>
    <name evidence="5" type="ORF">LVJ94_18155</name>
</gene>
<dbReference type="InterPro" id="IPR050682">
    <property type="entry name" value="ModA/WtpA"/>
</dbReference>
<dbReference type="Proteomes" id="UP001374803">
    <property type="component" value="Chromosome"/>
</dbReference>
<dbReference type="InterPro" id="IPR005950">
    <property type="entry name" value="ModA"/>
</dbReference>
<keyword evidence="2" id="KW-0479">Metal-binding</keyword>
<dbReference type="NCBIfam" id="TIGR01256">
    <property type="entry name" value="modA"/>
    <property type="match status" value="1"/>
</dbReference>
<dbReference type="InterPro" id="IPR044084">
    <property type="entry name" value="AvModA-like_subst-bd"/>
</dbReference>
<evidence type="ECO:0000256" key="1">
    <source>
        <dbReference type="ARBA" id="ARBA00009175"/>
    </source>
</evidence>
<name>A0ABZ2LFI9_9BACT</name>
<comment type="similarity">
    <text evidence="1">Belongs to the bacterial solute-binding protein ModA family.</text>
</comment>
<dbReference type="RefSeq" id="WP_394838817.1">
    <property type="nucleotide sequence ID" value="NZ_CP089929.1"/>
</dbReference>
<keyword evidence="6" id="KW-1185">Reference proteome</keyword>
<dbReference type="SUPFAM" id="SSF53850">
    <property type="entry name" value="Periplasmic binding protein-like II"/>
    <property type="match status" value="1"/>
</dbReference>
<keyword evidence="3" id="KW-0732">Signal</keyword>
<feature type="compositionally biased region" description="Low complexity" evidence="4">
    <location>
        <begin position="36"/>
        <end position="45"/>
    </location>
</feature>
<evidence type="ECO:0000256" key="2">
    <source>
        <dbReference type="ARBA" id="ARBA00022723"/>
    </source>
</evidence>
<evidence type="ECO:0000256" key="4">
    <source>
        <dbReference type="SAM" id="MobiDB-lite"/>
    </source>
</evidence>
<organism evidence="5 6">
    <name type="scientific">Pendulispora rubella</name>
    <dbReference type="NCBI Taxonomy" id="2741070"/>
    <lineage>
        <taxon>Bacteria</taxon>
        <taxon>Pseudomonadati</taxon>
        <taxon>Myxococcota</taxon>
        <taxon>Myxococcia</taxon>
        <taxon>Myxococcales</taxon>
        <taxon>Sorangiineae</taxon>
        <taxon>Pendulisporaceae</taxon>
        <taxon>Pendulispora</taxon>
    </lineage>
</organism>
<sequence>MSARSFTKIEALLVAGGVLVGAGCQGKQDAAKQQSTAATPALDATAPEEEHHGNERPLKVAAAADLAKAFEEVGKAYEAKTEKKVVFSFGSSGLLAKQIAEGAPFDVFAAANQAFADEAVRSGACFPEGQEIYARGRIVVWTKKGALAPPKSLADLKERRFTKVAIANPDHAPYGRAAKEALTSMGAWDAVSKKLVYGENIQQTFQFAQSGNADAAIVALSLAISAEGGVYVPIDPALHTPLDQKLVVCKGGSREEGRPRKHASGFADFVSSEEGRAIMKRYGFLLPGESPAP</sequence>
<dbReference type="Pfam" id="PF13531">
    <property type="entry name" value="SBP_bac_11"/>
    <property type="match status" value="1"/>
</dbReference>
<evidence type="ECO:0000256" key="3">
    <source>
        <dbReference type="ARBA" id="ARBA00022729"/>
    </source>
</evidence>